<evidence type="ECO:0000313" key="1">
    <source>
        <dbReference type="EMBL" id="CAL0303098.1"/>
    </source>
</evidence>
<protein>
    <submittedName>
        <fullName evidence="1">Uncharacterized protein</fullName>
    </submittedName>
</protein>
<organism evidence="1 2">
    <name type="scientific">Lupinus luteus</name>
    <name type="common">European yellow lupine</name>
    <dbReference type="NCBI Taxonomy" id="3873"/>
    <lineage>
        <taxon>Eukaryota</taxon>
        <taxon>Viridiplantae</taxon>
        <taxon>Streptophyta</taxon>
        <taxon>Embryophyta</taxon>
        <taxon>Tracheophyta</taxon>
        <taxon>Spermatophyta</taxon>
        <taxon>Magnoliopsida</taxon>
        <taxon>eudicotyledons</taxon>
        <taxon>Gunneridae</taxon>
        <taxon>Pentapetalae</taxon>
        <taxon>rosids</taxon>
        <taxon>fabids</taxon>
        <taxon>Fabales</taxon>
        <taxon>Fabaceae</taxon>
        <taxon>Papilionoideae</taxon>
        <taxon>50 kb inversion clade</taxon>
        <taxon>genistoids sensu lato</taxon>
        <taxon>core genistoids</taxon>
        <taxon>Genisteae</taxon>
        <taxon>Lupinus</taxon>
    </lineage>
</organism>
<sequence length="125" mass="15289">MLIKHSHENECWEEARFCRCRKKVVFAIINDACRRYKCAIKEENFTKYITTYERLKNRPKDIPESHFKELIRYWSLGNIQEMSEQNSKNKAQQKWRHRTGPVKFGVIRERLTKQERRTIGPRNCW</sequence>
<dbReference type="PANTHER" id="PTHR33144:SF16">
    <property type="entry name" value="OS02G0129000 PROTEIN"/>
    <property type="match status" value="1"/>
</dbReference>
<keyword evidence="2" id="KW-1185">Reference proteome</keyword>
<proteinExistence type="predicted"/>
<dbReference type="PANTHER" id="PTHR33144">
    <property type="entry name" value="OS10G0409366 PROTEIN-RELATED"/>
    <property type="match status" value="1"/>
</dbReference>
<name>A0AAV1W272_LUPLU</name>
<accession>A0AAV1W272</accession>
<dbReference type="EMBL" id="CAXHTB010000003">
    <property type="protein sequence ID" value="CAL0303098.1"/>
    <property type="molecule type" value="Genomic_DNA"/>
</dbReference>
<dbReference type="Pfam" id="PF03004">
    <property type="entry name" value="Transposase_24"/>
    <property type="match status" value="1"/>
</dbReference>
<comment type="caution">
    <text evidence="1">The sequence shown here is derived from an EMBL/GenBank/DDBJ whole genome shotgun (WGS) entry which is preliminary data.</text>
</comment>
<dbReference type="Proteomes" id="UP001497480">
    <property type="component" value="Unassembled WGS sequence"/>
</dbReference>
<dbReference type="InterPro" id="IPR004252">
    <property type="entry name" value="Probable_transposase_24"/>
</dbReference>
<dbReference type="AlphaFoldDB" id="A0AAV1W272"/>
<evidence type="ECO:0000313" key="2">
    <source>
        <dbReference type="Proteomes" id="UP001497480"/>
    </source>
</evidence>
<reference evidence="1 2" key="1">
    <citation type="submission" date="2024-03" db="EMBL/GenBank/DDBJ databases">
        <authorList>
            <person name="Martinez-Hernandez J."/>
        </authorList>
    </citation>
    <scope>NUCLEOTIDE SEQUENCE [LARGE SCALE GENOMIC DNA]</scope>
</reference>
<gene>
    <name evidence="1" type="ORF">LLUT_LOCUS4158</name>
</gene>